<gene>
    <name evidence="1" type="ORF">FBUS_09122</name>
</gene>
<evidence type="ECO:0000313" key="1">
    <source>
        <dbReference type="EMBL" id="KAA0197428.1"/>
    </source>
</evidence>
<dbReference type="Proteomes" id="UP000728185">
    <property type="component" value="Unassembled WGS sequence"/>
</dbReference>
<organism evidence="1 2">
    <name type="scientific">Fasciolopsis buskii</name>
    <dbReference type="NCBI Taxonomy" id="27845"/>
    <lineage>
        <taxon>Eukaryota</taxon>
        <taxon>Metazoa</taxon>
        <taxon>Spiralia</taxon>
        <taxon>Lophotrochozoa</taxon>
        <taxon>Platyhelminthes</taxon>
        <taxon>Trematoda</taxon>
        <taxon>Digenea</taxon>
        <taxon>Plagiorchiida</taxon>
        <taxon>Echinostomata</taxon>
        <taxon>Echinostomatoidea</taxon>
        <taxon>Fasciolidae</taxon>
        <taxon>Fasciolopsis</taxon>
    </lineage>
</organism>
<keyword evidence="2" id="KW-1185">Reference proteome</keyword>
<evidence type="ECO:0000313" key="2">
    <source>
        <dbReference type="Proteomes" id="UP000728185"/>
    </source>
</evidence>
<reference evidence="1" key="1">
    <citation type="submission" date="2019-05" db="EMBL/GenBank/DDBJ databases">
        <title>Annotation for the trematode Fasciolopsis buski.</title>
        <authorList>
            <person name="Choi Y.-J."/>
        </authorList>
    </citation>
    <scope>NUCLEOTIDE SEQUENCE</scope>
    <source>
        <strain evidence="1">HT</strain>
        <tissue evidence="1">Whole worm</tissue>
    </source>
</reference>
<dbReference type="EMBL" id="LUCM01002378">
    <property type="protein sequence ID" value="KAA0197428.1"/>
    <property type="molecule type" value="Genomic_DNA"/>
</dbReference>
<dbReference type="OrthoDB" id="6280964at2759"/>
<comment type="caution">
    <text evidence="1">The sequence shown here is derived from an EMBL/GenBank/DDBJ whole genome shotgun (WGS) entry which is preliminary data.</text>
</comment>
<dbReference type="AlphaFoldDB" id="A0A8E0S260"/>
<protein>
    <submittedName>
        <fullName evidence="1">Uncharacterized protein</fullName>
    </submittedName>
</protein>
<accession>A0A8E0S260</accession>
<sequence length="132" mass="14685">MRCYLSVESSSLDKHPGSIEEYLRTTPRDYDLRPAQPSAARFLDILVQVQFLVSNLIELALAECDRQALAAFSTEISAPELSASSDCIRDSVLRRKSVDRGESPGVLSTKPAVLRTRRRLRPVKDGTYMSIG</sequence>
<name>A0A8E0S260_9TREM</name>
<proteinExistence type="predicted"/>